<keyword evidence="2" id="KW-1185">Reference proteome</keyword>
<dbReference type="Proteomes" id="UP000215931">
    <property type="component" value="Unassembled WGS sequence"/>
</dbReference>
<proteinExistence type="predicted"/>
<protein>
    <submittedName>
        <fullName evidence="1">Uncharacterized protein</fullName>
    </submittedName>
</protein>
<dbReference type="EMBL" id="NPKH01000033">
    <property type="protein sequence ID" value="PAP92806.1"/>
    <property type="molecule type" value="Genomic_DNA"/>
</dbReference>
<sequence>MTRGLPRTLSRAAAREAGLAPPKAGLAASTSGQGGSFRTVFSLNAMQVPVTDALAYASHKLFDFLGGKMRIKGGTARLQFAVLTSRASTINDNAALTWSLGSAAASSAALAGTMVNVLASTGRTLDGAGAALSTASIADVAAALTLDGTVTPADLYLNLALAAGTDIDADGMLAVTRTITLLWENWGDNA</sequence>
<accession>A0A271KAR5</accession>
<name>A0A271KAR5_9HYPH</name>
<evidence type="ECO:0000313" key="1">
    <source>
        <dbReference type="EMBL" id="PAP92806.1"/>
    </source>
</evidence>
<reference evidence="1 2" key="1">
    <citation type="submission" date="2017-08" db="EMBL/GenBank/DDBJ databases">
        <title>Mesorhizobium wenxinae sp. nov., a novel rhizobial species isolated from root nodules of chickpea (Cicer arietinum L.).</title>
        <authorList>
            <person name="Zhang J."/>
        </authorList>
    </citation>
    <scope>NUCLEOTIDE SEQUENCE [LARGE SCALE GENOMIC DNA]</scope>
    <source>
        <strain evidence="2">WYCCWR 10019</strain>
    </source>
</reference>
<gene>
    <name evidence="1" type="ORF">CIT31_25385</name>
</gene>
<organism evidence="1 2">
    <name type="scientific">Mesorhizobium wenxiniae</name>
    <dbReference type="NCBI Taxonomy" id="2014805"/>
    <lineage>
        <taxon>Bacteria</taxon>
        <taxon>Pseudomonadati</taxon>
        <taxon>Pseudomonadota</taxon>
        <taxon>Alphaproteobacteria</taxon>
        <taxon>Hyphomicrobiales</taxon>
        <taxon>Phyllobacteriaceae</taxon>
        <taxon>Mesorhizobium</taxon>
    </lineage>
</organism>
<comment type="caution">
    <text evidence="1">The sequence shown here is derived from an EMBL/GenBank/DDBJ whole genome shotgun (WGS) entry which is preliminary data.</text>
</comment>
<dbReference type="AlphaFoldDB" id="A0A271KAR5"/>
<dbReference type="OrthoDB" id="8081254at2"/>
<evidence type="ECO:0000313" key="2">
    <source>
        <dbReference type="Proteomes" id="UP000215931"/>
    </source>
</evidence>
<dbReference type="RefSeq" id="WP_095520996.1">
    <property type="nucleotide sequence ID" value="NZ_NPKH01000033.1"/>
</dbReference>